<dbReference type="Gene3D" id="3.40.1090.10">
    <property type="entry name" value="Cytosolic phospholipase A2 catalytic domain"/>
    <property type="match status" value="1"/>
</dbReference>
<evidence type="ECO:0000256" key="7">
    <source>
        <dbReference type="PROSITE-ProRule" id="PRU00023"/>
    </source>
</evidence>
<dbReference type="Gene3D" id="3.40.50.300">
    <property type="entry name" value="P-loop containing nucleotide triphosphate hydrolases"/>
    <property type="match status" value="1"/>
</dbReference>
<dbReference type="Proteomes" id="UP000766486">
    <property type="component" value="Unassembled WGS sequence"/>
</dbReference>
<dbReference type="PROSITE" id="PS50088">
    <property type="entry name" value="ANK_REPEAT"/>
    <property type="match status" value="2"/>
</dbReference>
<sequence>MEELQPIRLLSLDGGGIRGLSSLIILRHLMKQVDPENPPKPCDYFHLIGGTSTGGLIAIMLGRLRMDVDECIAKYLDLSVHVFQFKRNKMNILGRGKDFLGANGKYDSERLADMFKFQAKDLEGDGDATILDSQAGCKIFVCAQAKSLNTTTMIRSYKNPTAVDNLSIRDCRIWEAARATSAASGFFDPVDIGNETFVDGATGCNNPVEEVWREANSIWSDLSQRIQCVVSIGTGKHGPRPFGDDPRQIMKTLIKTATETEVTERRFSENHVMYGLDGRYFRFNVDQGLQNIKLDDVEKLDTVQKATELYLGGDRVQCQIKLFIEAKMTHDDWVTETKKDEYLNWLWPGVGKSVLCSSVINEIVEKSYGTCCYFYFTFQSPDAIDAYRIVCSVLAATLRDLIRAHPLKKGGFIVPKAFQELFLKYSPFKEPIISDLESTLTKLLQKAKDVFIVIDGLDEATQKLQGPVLEKLINITQNSDSFIHVLVSSRPEVHIENLMFSDGSRGITNLPIDVHRVNNDIRMHLEDKMRQGSFKRWSDKLKADVTDYITTNANGVFRWAALQLEALSNEEREKDIRRVLKRLPKDLEETYGRMLQRIEQQQKTEEALIILRWLAYSARPLTIAEVAELVAFDIYDLGVPPDDDTFRIEFNPDDRFPHTRSALRLVSGLVSCEDDDGDPPMSIINFAHFSVLEYLQGNNVVLPGFRLDPLRGNGLILKCCLAYIEHYERARQQATLSNPYPLLVYALVRWRRHGELSRDGLRFDWANMNIPVAAVIMAVVQNQSQIRYNEEEKVLEIMTSEGKKSSGNSASQPELIPVEQQQLIDSGLSEDATLLLDWKNNVWHFPKCLLFDSLDKDNAALHKAAAMGCVGIVEILLDAGPGFTGSYRPKTVSQNSPLHHAARRLFDGQRYFGDGNSMTKYNAAVIRKLVNVGYSPSDKNLEGRTPLHHAAAFGNLEELRALLDLNRDSLNILDNEKQSALSVAAHAGYTSIVRFLIEQDGIFLDQRDRYGRSPLLLAASRGHASIIHLLLGQDEVDPNSVDVFGATSLILAVCYSHKAAAKALLSDGRVNRNAQDERGETALSYA</sequence>
<feature type="active site" description="Nucleophile" evidence="8">
    <location>
        <position position="52"/>
    </location>
</feature>
<gene>
    <name evidence="10" type="ORF">CLO192961_LOCUS125298</name>
</gene>
<dbReference type="SUPFAM" id="SSF52540">
    <property type="entry name" value="P-loop containing nucleoside triphosphate hydrolases"/>
    <property type="match status" value="1"/>
</dbReference>
<proteinExistence type="predicted"/>
<evidence type="ECO:0000256" key="6">
    <source>
        <dbReference type="ARBA" id="ARBA00023422"/>
    </source>
</evidence>
<organism evidence="10 11">
    <name type="scientific">Bionectria ochroleuca</name>
    <name type="common">Gliocladium roseum</name>
    <dbReference type="NCBI Taxonomy" id="29856"/>
    <lineage>
        <taxon>Eukaryota</taxon>
        <taxon>Fungi</taxon>
        <taxon>Dikarya</taxon>
        <taxon>Ascomycota</taxon>
        <taxon>Pezizomycotina</taxon>
        <taxon>Sordariomycetes</taxon>
        <taxon>Hypocreomycetidae</taxon>
        <taxon>Hypocreales</taxon>
        <taxon>Bionectriaceae</taxon>
        <taxon>Clonostachys</taxon>
    </lineage>
</organism>
<dbReference type="PROSITE" id="PS51635">
    <property type="entry name" value="PNPLA"/>
    <property type="match status" value="1"/>
</dbReference>
<evidence type="ECO:0000256" key="8">
    <source>
        <dbReference type="PROSITE-ProRule" id="PRU01161"/>
    </source>
</evidence>
<dbReference type="CDD" id="cd07216">
    <property type="entry name" value="Pat17_PNPLA8_PNPLA9_like3"/>
    <property type="match status" value="1"/>
</dbReference>
<keyword evidence="11" id="KW-1185">Reference proteome</keyword>
<feature type="repeat" description="ANK" evidence="7">
    <location>
        <begin position="942"/>
        <end position="968"/>
    </location>
</feature>
<keyword evidence="4 8" id="KW-0442">Lipid degradation</keyword>
<comment type="caution">
    <text evidence="10">The sequence shown here is derived from an EMBL/GenBank/DDBJ whole genome shotgun (WGS) entry which is preliminary data.</text>
</comment>
<keyword evidence="3 8" id="KW-0378">Hydrolase</keyword>
<dbReference type="PANTHER" id="PTHR24185:SF1">
    <property type="entry name" value="CALCIUM-INDEPENDENT PHOSPHOLIPASE A2-GAMMA"/>
    <property type="match status" value="1"/>
</dbReference>
<feature type="active site" description="Proton acceptor" evidence="8">
    <location>
        <position position="199"/>
    </location>
</feature>
<evidence type="ECO:0000259" key="9">
    <source>
        <dbReference type="PROSITE" id="PS51635"/>
    </source>
</evidence>
<dbReference type="Pfam" id="PF12796">
    <property type="entry name" value="Ank_2"/>
    <property type="match status" value="2"/>
</dbReference>
<feature type="short sequence motif" description="GXSXG" evidence="8">
    <location>
        <begin position="50"/>
        <end position="54"/>
    </location>
</feature>
<evidence type="ECO:0000256" key="3">
    <source>
        <dbReference type="ARBA" id="ARBA00022801"/>
    </source>
</evidence>
<dbReference type="SUPFAM" id="SSF48403">
    <property type="entry name" value="Ankyrin repeat"/>
    <property type="match status" value="1"/>
</dbReference>
<name>A0ABY6TYD8_BIOOC</name>
<dbReference type="SUPFAM" id="SSF52151">
    <property type="entry name" value="FabD/lysophospholipase-like"/>
    <property type="match status" value="1"/>
</dbReference>
<dbReference type="InterPro" id="IPR002110">
    <property type="entry name" value="Ankyrin_rpt"/>
</dbReference>
<accession>A0ABY6TYD8</accession>
<keyword evidence="2" id="KW-0677">Repeat</keyword>
<keyword evidence="5 8" id="KW-0443">Lipid metabolism</keyword>
<dbReference type="InterPro" id="IPR027417">
    <property type="entry name" value="P-loop_NTPase"/>
</dbReference>
<feature type="short sequence motif" description="GXGXXG" evidence="8">
    <location>
        <begin position="14"/>
        <end position="19"/>
    </location>
</feature>
<dbReference type="InterPro" id="IPR016035">
    <property type="entry name" value="Acyl_Trfase/lysoPLipase"/>
</dbReference>
<protein>
    <recommendedName>
        <fullName evidence="1">phospholipase A2</fullName>
        <ecNumber evidence="1">3.1.1.4</ecNumber>
    </recommendedName>
</protein>
<dbReference type="PANTHER" id="PTHR24185">
    <property type="entry name" value="CALCIUM-INDEPENDENT PHOSPHOLIPASE A2-GAMMA"/>
    <property type="match status" value="1"/>
</dbReference>
<feature type="non-terminal residue" evidence="10">
    <location>
        <position position="1086"/>
    </location>
</feature>
<evidence type="ECO:0000256" key="4">
    <source>
        <dbReference type="ARBA" id="ARBA00022963"/>
    </source>
</evidence>
<feature type="domain" description="PNPLA" evidence="9">
    <location>
        <begin position="10"/>
        <end position="212"/>
    </location>
</feature>
<keyword evidence="7" id="KW-0040">ANK repeat</keyword>
<dbReference type="InterPro" id="IPR002641">
    <property type="entry name" value="PNPLA_dom"/>
</dbReference>
<dbReference type="Gene3D" id="1.25.40.20">
    <property type="entry name" value="Ankyrin repeat-containing domain"/>
    <property type="match status" value="2"/>
</dbReference>
<dbReference type="SMART" id="SM00248">
    <property type="entry name" value="ANK"/>
    <property type="match status" value="6"/>
</dbReference>
<dbReference type="EMBL" id="CABFNS010000711">
    <property type="protein sequence ID" value="VUC23726.1"/>
    <property type="molecule type" value="Genomic_DNA"/>
</dbReference>
<dbReference type="InterPro" id="IPR056884">
    <property type="entry name" value="NPHP3-like_N"/>
</dbReference>
<comment type="catalytic activity">
    <reaction evidence="6">
        <text>a 1,2-diacyl-sn-glycero-3-phosphocholine + H2O = a 1-acyl-sn-glycero-3-phosphocholine + a fatty acid + H(+)</text>
        <dbReference type="Rhea" id="RHEA:15801"/>
        <dbReference type="ChEBI" id="CHEBI:15377"/>
        <dbReference type="ChEBI" id="CHEBI:15378"/>
        <dbReference type="ChEBI" id="CHEBI:28868"/>
        <dbReference type="ChEBI" id="CHEBI:57643"/>
        <dbReference type="ChEBI" id="CHEBI:58168"/>
        <dbReference type="EC" id="3.1.1.4"/>
    </reaction>
    <physiologicalReaction direction="left-to-right" evidence="6">
        <dbReference type="Rhea" id="RHEA:15802"/>
    </physiologicalReaction>
</comment>
<reference evidence="10 11" key="1">
    <citation type="submission" date="2019-06" db="EMBL/GenBank/DDBJ databases">
        <authorList>
            <person name="Broberg M."/>
        </authorList>
    </citation>
    <scope>NUCLEOTIDE SEQUENCE [LARGE SCALE GENOMIC DNA]</scope>
</reference>
<dbReference type="PROSITE" id="PS50297">
    <property type="entry name" value="ANK_REP_REGION"/>
    <property type="match status" value="2"/>
</dbReference>
<evidence type="ECO:0000256" key="1">
    <source>
        <dbReference type="ARBA" id="ARBA00013278"/>
    </source>
</evidence>
<evidence type="ECO:0000256" key="2">
    <source>
        <dbReference type="ARBA" id="ARBA00022737"/>
    </source>
</evidence>
<feature type="short sequence motif" description="DGA/G" evidence="8">
    <location>
        <begin position="199"/>
        <end position="201"/>
    </location>
</feature>
<evidence type="ECO:0000256" key="5">
    <source>
        <dbReference type="ARBA" id="ARBA00023098"/>
    </source>
</evidence>
<feature type="repeat" description="ANK" evidence="7">
    <location>
        <begin position="1010"/>
        <end position="1031"/>
    </location>
</feature>
<dbReference type="EC" id="3.1.1.4" evidence="1"/>
<dbReference type="InterPro" id="IPR036770">
    <property type="entry name" value="Ankyrin_rpt-contain_sf"/>
</dbReference>
<dbReference type="Pfam" id="PF01734">
    <property type="entry name" value="Patatin"/>
    <property type="match status" value="1"/>
</dbReference>
<evidence type="ECO:0000313" key="11">
    <source>
        <dbReference type="Proteomes" id="UP000766486"/>
    </source>
</evidence>
<dbReference type="Pfam" id="PF24883">
    <property type="entry name" value="NPHP3_N"/>
    <property type="match status" value="1"/>
</dbReference>
<evidence type="ECO:0000313" key="10">
    <source>
        <dbReference type="EMBL" id="VUC23726.1"/>
    </source>
</evidence>